<feature type="region of interest" description="Disordered" evidence="10">
    <location>
        <begin position="1"/>
        <end position="111"/>
    </location>
</feature>
<comment type="similarity">
    <text evidence="2 9">Belongs to the tRNA nucleotidyltransferase/poly(A) polymerase family.</text>
</comment>
<keyword evidence="3 9" id="KW-0808">Transferase</keyword>
<dbReference type="OrthoDB" id="445712at2759"/>
<dbReference type="AlphaFoldDB" id="A0A7R8CSU4"/>
<accession>A0A7R8CSU4</accession>
<dbReference type="Pfam" id="PF01743">
    <property type="entry name" value="PolyA_pol"/>
    <property type="match status" value="1"/>
</dbReference>
<feature type="compositionally biased region" description="Basic and acidic residues" evidence="10">
    <location>
        <begin position="1"/>
        <end position="13"/>
    </location>
</feature>
<feature type="domain" description="tRNA nucleotidyltransferase/poly(A) polymerase RNA and SrmB- binding" evidence="12">
    <location>
        <begin position="577"/>
        <end position="624"/>
    </location>
</feature>
<protein>
    <submittedName>
        <fullName evidence="13">Cca</fullName>
        <ecNumber evidence="13">2.7.7.72</ecNumber>
        <ecNumber evidence="13">3.1.3.-</ecNumber>
        <ecNumber evidence="13">3.1.4.-</ecNumber>
    </submittedName>
</protein>
<keyword evidence="13" id="KW-0378">Hydrolase</keyword>
<dbReference type="EC" id="3.1.4.-" evidence="13"/>
<keyword evidence="4" id="KW-0819">tRNA processing</keyword>
<dbReference type="PANTHER" id="PTHR46173">
    <property type="entry name" value="CCA TRNA NUCLEOTIDYLTRANSFERASE 1, MITOCHONDRIAL"/>
    <property type="match status" value="1"/>
</dbReference>
<dbReference type="GO" id="GO:0005739">
    <property type="term" value="C:mitochondrion"/>
    <property type="evidence" value="ECO:0007669"/>
    <property type="project" value="TreeGrafter"/>
</dbReference>
<dbReference type="EC" id="3.1.3.-" evidence="13"/>
<feature type="compositionally biased region" description="Basic residues" evidence="10">
    <location>
        <begin position="265"/>
        <end position="285"/>
    </location>
</feature>
<feature type="domain" description="Poly A polymerase head" evidence="11">
    <location>
        <begin position="419"/>
        <end position="542"/>
    </location>
</feature>
<proteinExistence type="inferred from homology"/>
<evidence type="ECO:0000256" key="5">
    <source>
        <dbReference type="ARBA" id="ARBA00022695"/>
    </source>
</evidence>
<evidence type="ECO:0000313" key="14">
    <source>
        <dbReference type="Proteomes" id="UP000675881"/>
    </source>
</evidence>
<evidence type="ECO:0000259" key="11">
    <source>
        <dbReference type="Pfam" id="PF01743"/>
    </source>
</evidence>
<feature type="region of interest" description="Disordered" evidence="10">
    <location>
        <begin position="198"/>
        <end position="332"/>
    </location>
</feature>
<dbReference type="GO" id="GO:0000166">
    <property type="term" value="F:nucleotide binding"/>
    <property type="evidence" value="ECO:0007669"/>
    <property type="project" value="UniProtKB-KW"/>
</dbReference>
<evidence type="ECO:0000256" key="4">
    <source>
        <dbReference type="ARBA" id="ARBA00022694"/>
    </source>
</evidence>
<feature type="compositionally biased region" description="Basic and acidic residues" evidence="10">
    <location>
        <begin position="316"/>
        <end position="332"/>
    </location>
</feature>
<keyword evidence="8" id="KW-0460">Magnesium</keyword>
<gene>
    <name evidence="13" type="ORF">LSAA_8277</name>
</gene>
<dbReference type="InterPro" id="IPR043519">
    <property type="entry name" value="NT_sf"/>
</dbReference>
<dbReference type="SUPFAM" id="SSF81891">
    <property type="entry name" value="Poly A polymerase C-terminal region-like"/>
    <property type="match status" value="1"/>
</dbReference>
<evidence type="ECO:0000256" key="6">
    <source>
        <dbReference type="ARBA" id="ARBA00022723"/>
    </source>
</evidence>
<dbReference type="GO" id="GO:0016787">
    <property type="term" value="F:hydrolase activity"/>
    <property type="evidence" value="ECO:0007669"/>
    <property type="project" value="UniProtKB-KW"/>
</dbReference>
<evidence type="ECO:0000256" key="9">
    <source>
        <dbReference type="RuleBase" id="RU003953"/>
    </source>
</evidence>
<keyword evidence="9" id="KW-0694">RNA-binding</keyword>
<dbReference type="GO" id="GO:0001680">
    <property type="term" value="P:tRNA 3'-terminal CCA addition"/>
    <property type="evidence" value="ECO:0007669"/>
    <property type="project" value="TreeGrafter"/>
</dbReference>
<dbReference type="GO" id="GO:0000049">
    <property type="term" value="F:tRNA binding"/>
    <property type="evidence" value="ECO:0007669"/>
    <property type="project" value="TreeGrafter"/>
</dbReference>
<evidence type="ECO:0000256" key="8">
    <source>
        <dbReference type="ARBA" id="ARBA00022842"/>
    </source>
</evidence>
<comment type="cofactor">
    <cofactor evidence="1">
        <name>Mg(2+)</name>
        <dbReference type="ChEBI" id="CHEBI:18420"/>
    </cofactor>
</comment>
<dbReference type="EMBL" id="HG994583">
    <property type="protein sequence ID" value="CAF2920483.1"/>
    <property type="molecule type" value="Genomic_DNA"/>
</dbReference>
<dbReference type="Pfam" id="PF12627">
    <property type="entry name" value="PolyA_pol_RNAbd"/>
    <property type="match status" value="1"/>
</dbReference>
<evidence type="ECO:0000256" key="10">
    <source>
        <dbReference type="SAM" id="MobiDB-lite"/>
    </source>
</evidence>
<feature type="compositionally biased region" description="Basic residues" evidence="10">
    <location>
        <begin position="53"/>
        <end position="65"/>
    </location>
</feature>
<feature type="compositionally biased region" description="Basic and acidic residues" evidence="10">
    <location>
        <begin position="26"/>
        <end position="52"/>
    </location>
</feature>
<keyword evidence="5 13" id="KW-0548">Nucleotidyltransferase</keyword>
<evidence type="ECO:0000256" key="3">
    <source>
        <dbReference type="ARBA" id="ARBA00022679"/>
    </source>
</evidence>
<keyword evidence="6" id="KW-0479">Metal-binding</keyword>
<dbReference type="Gene3D" id="3.30.460.10">
    <property type="entry name" value="Beta Polymerase, domain 2"/>
    <property type="match status" value="1"/>
</dbReference>
<dbReference type="GO" id="GO:0004810">
    <property type="term" value="F:CCA tRNA nucleotidyltransferase activity"/>
    <property type="evidence" value="ECO:0007669"/>
    <property type="project" value="UniProtKB-EC"/>
</dbReference>
<feature type="compositionally biased region" description="Basic and acidic residues" evidence="10">
    <location>
        <begin position="198"/>
        <end position="250"/>
    </location>
</feature>
<dbReference type="CDD" id="cd05398">
    <property type="entry name" value="NT_ClassII-CCAase"/>
    <property type="match status" value="1"/>
</dbReference>
<dbReference type="EC" id="2.7.7.72" evidence="13"/>
<evidence type="ECO:0000313" key="13">
    <source>
        <dbReference type="EMBL" id="CAF2920483.1"/>
    </source>
</evidence>
<dbReference type="PANTHER" id="PTHR46173:SF1">
    <property type="entry name" value="CCA TRNA NUCLEOTIDYLTRANSFERASE 1, MITOCHONDRIAL"/>
    <property type="match status" value="1"/>
</dbReference>
<dbReference type="GO" id="GO:1990180">
    <property type="term" value="P:mitochondrial tRNA 3'-end processing"/>
    <property type="evidence" value="ECO:0007669"/>
    <property type="project" value="TreeGrafter"/>
</dbReference>
<name>A0A7R8CSU4_LEPSM</name>
<dbReference type="SUPFAM" id="SSF81301">
    <property type="entry name" value="Nucleotidyltransferase"/>
    <property type="match status" value="1"/>
</dbReference>
<evidence type="ECO:0000256" key="2">
    <source>
        <dbReference type="ARBA" id="ARBA00007265"/>
    </source>
</evidence>
<keyword evidence="14" id="KW-1185">Reference proteome</keyword>
<evidence type="ECO:0000259" key="12">
    <source>
        <dbReference type="Pfam" id="PF12627"/>
    </source>
</evidence>
<keyword evidence="7" id="KW-0547">Nucleotide-binding</keyword>
<reference evidence="13" key="1">
    <citation type="submission" date="2021-02" db="EMBL/GenBank/DDBJ databases">
        <authorList>
            <person name="Bekaert M."/>
        </authorList>
    </citation>
    <scope>NUCLEOTIDE SEQUENCE</scope>
    <source>
        <strain evidence="13">IoA-00</strain>
    </source>
</reference>
<dbReference type="InterPro" id="IPR032828">
    <property type="entry name" value="PolyA_RNA-bd"/>
</dbReference>
<dbReference type="InterPro" id="IPR002646">
    <property type="entry name" value="PolA_pol_head_dom"/>
</dbReference>
<sequence>MAGDVKRNCRGEAAKNGVGDDTGVGAKKEWQGEAGERQFARRGGELKGDPRSRGRPPQKRPKKRGQNGNKTTMKAPLKNPATGSGIGRRDTSRGITHPYRAEGGADKGGVGVTGKFRWESANHSTRESIKTGLEQGNIAHGENWWVSGGEGKHGEKTSCVGLVWLGKGTIGGKQQIEHGGGPRKAVEQRKIGKGQRWFGREFKAKMAESTGRDRERAGGGKKEGTRWKRGLQEGKSKRGGKGPEVREKTSTRAARRTSRGEAAKRARGGPKKGGGSKRKSAHWKRGGAGERIGAKDQGRGKATSRTKAAVAARQHGGGEGRDKAAARSHTPEDNVIEVEIEIHDSKEEHMEEDAIGQKCTVQTQTRNDINHTSSTVTILVKKIVELDGLKMFSSTLKSSLSPECFKLWRFLIGAGHEVRMAGGAVRDFLAGLKPSDIDFASTATPEETMKVLEEHRVRIINPFGGLKHGTVTARIDDKQNFEITTLRTDTHTDGRRATVEFTTDWKLDANRRDLTINSMYIDIHGNLYDYFNGQEDLMNKRVQFVGDAGERIREDYLRILRYFRFYGKVASSPERHDENTINEIIKNASGLQQISGERIWMEWKKILSGSFGCDLTLKMIECQLGSYIGLPQNPNVKVFRSAWNNTDDVLHLHSRLKLSRFERDLGIFFTNHISKIDLISLSSIQWLYISNPMKIKTEQVKNYINAYLLAQGFKDLNDEFDKWEPPTFPVNGHDLISDQCPKGRLISLITDQLKIIWRDSNYTMEKEELLKEIPNILDVLPPQSPPKKKKKKKM</sequence>
<dbReference type="InterPro" id="IPR050264">
    <property type="entry name" value="Bact_CCA-adding_enz_type3_sf"/>
</dbReference>
<dbReference type="Gene3D" id="1.10.3090.10">
    <property type="entry name" value="cca-adding enzyme, domain 2"/>
    <property type="match status" value="1"/>
</dbReference>
<dbReference type="GO" id="GO:0046872">
    <property type="term" value="F:metal ion binding"/>
    <property type="evidence" value="ECO:0007669"/>
    <property type="project" value="UniProtKB-KW"/>
</dbReference>
<evidence type="ECO:0000256" key="1">
    <source>
        <dbReference type="ARBA" id="ARBA00001946"/>
    </source>
</evidence>
<evidence type="ECO:0000256" key="7">
    <source>
        <dbReference type="ARBA" id="ARBA00022741"/>
    </source>
</evidence>
<dbReference type="Proteomes" id="UP000675881">
    <property type="component" value="Chromosome 4"/>
</dbReference>
<organism evidence="13 14">
    <name type="scientific">Lepeophtheirus salmonis</name>
    <name type="common">Salmon louse</name>
    <name type="synonym">Caligus salmonis</name>
    <dbReference type="NCBI Taxonomy" id="72036"/>
    <lineage>
        <taxon>Eukaryota</taxon>
        <taxon>Metazoa</taxon>
        <taxon>Ecdysozoa</taxon>
        <taxon>Arthropoda</taxon>
        <taxon>Crustacea</taxon>
        <taxon>Multicrustacea</taxon>
        <taxon>Hexanauplia</taxon>
        <taxon>Copepoda</taxon>
        <taxon>Siphonostomatoida</taxon>
        <taxon>Caligidae</taxon>
        <taxon>Lepeophtheirus</taxon>
    </lineage>
</organism>